<reference evidence="2" key="1">
    <citation type="journal article" date="2019" name="bioRxiv">
        <title>The Genome of the Zebra Mussel, Dreissena polymorpha: A Resource for Invasive Species Research.</title>
        <authorList>
            <person name="McCartney M.A."/>
            <person name="Auch B."/>
            <person name="Kono T."/>
            <person name="Mallez S."/>
            <person name="Zhang Y."/>
            <person name="Obille A."/>
            <person name="Becker A."/>
            <person name="Abrahante J.E."/>
            <person name="Garbe J."/>
            <person name="Badalamenti J.P."/>
            <person name="Herman A."/>
            <person name="Mangelson H."/>
            <person name="Liachko I."/>
            <person name="Sullivan S."/>
            <person name="Sone E.D."/>
            <person name="Koren S."/>
            <person name="Silverstein K.A.T."/>
            <person name="Beckman K.B."/>
            <person name="Gohl D.M."/>
        </authorList>
    </citation>
    <scope>NUCLEOTIDE SEQUENCE</scope>
    <source>
        <strain evidence="2">Duluth1</strain>
        <tissue evidence="2">Whole animal</tissue>
    </source>
</reference>
<evidence type="ECO:0000313" key="3">
    <source>
        <dbReference type="Proteomes" id="UP000828390"/>
    </source>
</evidence>
<gene>
    <name evidence="2" type="ORF">DPMN_181099</name>
</gene>
<proteinExistence type="predicted"/>
<protein>
    <submittedName>
        <fullName evidence="2">Uncharacterized protein</fullName>
    </submittedName>
</protein>
<keyword evidence="3" id="KW-1185">Reference proteome</keyword>
<organism evidence="2 3">
    <name type="scientific">Dreissena polymorpha</name>
    <name type="common">Zebra mussel</name>
    <name type="synonym">Mytilus polymorpha</name>
    <dbReference type="NCBI Taxonomy" id="45954"/>
    <lineage>
        <taxon>Eukaryota</taxon>
        <taxon>Metazoa</taxon>
        <taxon>Spiralia</taxon>
        <taxon>Lophotrochozoa</taxon>
        <taxon>Mollusca</taxon>
        <taxon>Bivalvia</taxon>
        <taxon>Autobranchia</taxon>
        <taxon>Heteroconchia</taxon>
        <taxon>Euheterodonta</taxon>
        <taxon>Imparidentia</taxon>
        <taxon>Neoheterodontei</taxon>
        <taxon>Myida</taxon>
        <taxon>Dreissenoidea</taxon>
        <taxon>Dreissenidae</taxon>
        <taxon>Dreissena</taxon>
    </lineage>
</organism>
<accession>A0A9D4DCV8</accession>
<name>A0A9D4DCV8_DREPO</name>
<evidence type="ECO:0000256" key="1">
    <source>
        <dbReference type="SAM" id="SignalP"/>
    </source>
</evidence>
<reference evidence="2" key="2">
    <citation type="submission" date="2020-11" db="EMBL/GenBank/DDBJ databases">
        <authorList>
            <person name="McCartney M.A."/>
            <person name="Auch B."/>
            <person name="Kono T."/>
            <person name="Mallez S."/>
            <person name="Becker A."/>
            <person name="Gohl D.M."/>
            <person name="Silverstein K.A.T."/>
            <person name="Koren S."/>
            <person name="Bechman K.B."/>
            <person name="Herman A."/>
            <person name="Abrahante J.E."/>
            <person name="Garbe J."/>
        </authorList>
    </citation>
    <scope>NUCLEOTIDE SEQUENCE</scope>
    <source>
        <strain evidence="2">Duluth1</strain>
        <tissue evidence="2">Whole animal</tissue>
    </source>
</reference>
<dbReference type="EMBL" id="JAIWYP010000010">
    <property type="protein sequence ID" value="KAH3746688.1"/>
    <property type="molecule type" value="Genomic_DNA"/>
</dbReference>
<keyword evidence="1" id="KW-0732">Signal</keyword>
<sequence>MRSTLLFAFLTIVLTASCVLGNPDNYGTGDGDIRGKNAQANMDEYDGGMIDEYHSKIDGKMGLGDGRVGKKLFCYCKFFSCKRGWTNAGKCSKFCLIRPLCQNRCCRYVKQ</sequence>
<dbReference type="Proteomes" id="UP000828390">
    <property type="component" value="Unassembled WGS sequence"/>
</dbReference>
<feature type="signal peptide" evidence="1">
    <location>
        <begin position="1"/>
        <end position="21"/>
    </location>
</feature>
<evidence type="ECO:0000313" key="2">
    <source>
        <dbReference type="EMBL" id="KAH3746688.1"/>
    </source>
</evidence>
<dbReference type="PROSITE" id="PS51257">
    <property type="entry name" value="PROKAR_LIPOPROTEIN"/>
    <property type="match status" value="1"/>
</dbReference>
<comment type="caution">
    <text evidence="2">The sequence shown here is derived from an EMBL/GenBank/DDBJ whole genome shotgun (WGS) entry which is preliminary data.</text>
</comment>
<feature type="chain" id="PRO_5039490496" evidence="1">
    <location>
        <begin position="22"/>
        <end position="111"/>
    </location>
</feature>
<dbReference type="AlphaFoldDB" id="A0A9D4DCV8"/>